<dbReference type="OrthoDB" id="5293988at2"/>
<evidence type="ECO:0000256" key="1">
    <source>
        <dbReference type="ARBA" id="ARBA00010282"/>
    </source>
</evidence>
<comment type="similarity">
    <text evidence="1">Belongs to the SufE family.</text>
</comment>
<feature type="domain" description="Fe-S metabolism associated" evidence="2">
    <location>
        <begin position="34"/>
        <end position="149"/>
    </location>
</feature>
<dbReference type="PANTHER" id="PTHR43597:SF5">
    <property type="entry name" value="SUFE-LIKE PROTEIN 2, CHLOROPLASTIC"/>
    <property type="match status" value="1"/>
</dbReference>
<sequence>MQQVITFPELVTIMEQHPISISSRDDVLGGVYAAQGWEGRYRELMRLGRDLPALPEELYEYSCPVKGCESEVRLLLGITPEGGFWCWAHSEARIISGLIALLLGQVNGLSAAQVCGLHLEAEMEELGLMRHLSPSRGNGLKAIINAIQSHACCLSQQA</sequence>
<dbReference type="AlphaFoldDB" id="A0A2S5KQN4"/>
<dbReference type="Gene3D" id="3.90.1010.10">
    <property type="match status" value="1"/>
</dbReference>
<organism evidence="3 4">
    <name type="scientific">Proteobacteria bacterium 228</name>
    <dbReference type="NCBI Taxonomy" id="2083153"/>
    <lineage>
        <taxon>Bacteria</taxon>
        <taxon>Pseudomonadati</taxon>
        <taxon>Pseudomonadota</taxon>
    </lineage>
</organism>
<name>A0A2S5KQN4_9PROT</name>
<protein>
    <submittedName>
        <fullName evidence="3">Fe-S metabolism protein SufE</fullName>
    </submittedName>
</protein>
<accession>A0A2S5KQN4</accession>
<comment type="caution">
    <text evidence="3">The sequence shown here is derived from an EMBL/GenBank/DDBJ whole genome shotgun (WGS) entry which is preliminary data.</text>
</comment>
<dbReference type="SUPFAM" id="SSF82649">
    <property type="entry name" value="SufE/NifU"/>
    <property type="match status" value="1"/>
</dbReference>
<evidence type="ECO:0000313" key="4">
    <source>
        <dbReference type="Proteomes" id="UP000238196"/>
    </source>
</evidence>
<gene>
    <name evidence="3" type="ORF">C4K68_11690</name>
</gene>
<evidence type="ECO:0000313" key="3">
    <source>
        <dbReference type="EMBL" id="PPC77078.1"/>
    </source>
</evidence>
<reference evidence="3 4" key="1">
    <citation type="submission" date="2018-02" db="EMBL/GenBank/DDBJ databases">
        <title>novel marine gammaproteobacteria from coastal saline agro ecosystem.</title>
        <authorList>
            <person name="Krishnan R."/>
            <person name="Ramesh Kumar N."/>
        </authorList>
    </citation>
    <scope>NUCLEOTIDE SEQUENCE [LARGE SCALE GENOMIC DNA]</scope>
    <source>
        <strain evidence="3 4">228</strain>
    </source>
</reference>
<dbReference type="Proteomes" id="UP000238196">
    <property type="component" value="Unassembled WGS sequence"/>
</dbReference>
<dbReference type="InterPro" id="IPR003808">
    <property type="entry name" value="Fe-S_metab-assoc_dom"/>
</dbReference>
<dbReference type="PANTHER" id="PTHR43597">
    <property type="entry name" value="SULFUR ACCEPTOR PROTEIN CSDE"/>
    <property type="match status" value="1"/>
</dbReference>
<proteinExistence type="inferred from homology"/>
<dbReference type="Pfam" id="PF02657">
    <property type="entry name" value="SufE"/>
    <property type="match status" value="1"/>
</dbReference>
<evidence type="ECO:0000259" key="2">
    <source>
        <dbReference type="Pfam" id="PF02657"/>
    </source>
</evidence>
<dbReference type="EMBL" id="PRLP01000035">
    <property type="protein sequence ID" value="PPC77078.1"/>
    <property type="molecule type" value="Genomic_DNA"/>
</dbReference>